<feature type="transmembrane region" description="Helical" evidence="1">
    <location>
        <begin position="49"/>
        <end position="74"/>
    </location>
</feature>
<feature type="transmembrane region" description="Helical" evidence="1">
    <location>
        <begin position="12"/>
        <end position="37"/>
    </location>
</feature>
<sequence length="91" mass="10367">MAIKDFFVFEKFLTPVLVKIVFWVGVAGVVLVPIFAYQRSFSDATLPNIVGSLLMLVGTLIAWRVFCESLILLFKIYDRLTEIRDQGLPKQ</sequence>
<dbReference type="InterPro" id="IPR025557">
    <property type="entry name" value="DUF4282"/>
</dbReference>
<reference evidence="2" key="1">
    <citation type="journal article" date="2014" name="Int. J. Syst. Evol. Microbiol.">
        <title>Complete genome sequence of Corynebacterium casei LMG S-19264T (=DSM 44701T), isolated from a smear-ripened cheese.</title>
        <authorList>
            <consortium name="US DOE Joint Genome Institute (JGI-PGF)"/>
            <person name="Walter F."/>
            <person name="Albersmeier A."/>
            <person name="Kalinowski J."/>
            <person name="Ruckert C."/>
        </authorList>
    </citation>
    <scope>NUCLEOTIDE SEQUENCE</scope>
    <source>
        <strain evidence="2">CGMCC 1.15082</strain>
    </source>
</reference>
<organism evidence="2 3">
    <name type="scientific">Brucella endophytica</name>
    <dbReference type="NCBI Taxonomy" id="1963359"/>
    <lineage>
        <taxon>Bacteria</taxon>
        <taxon>Pseudomonadati</taxon>
        <taxon>Pseudomonadota</taxon>
        <taxon>Alphaproteobacteria</taxon>
        <taxon>Hyphomicrobiales</taxon>
        <taxon>Brucellaceae</taxon>
        <taxon>Brucella/Ochrobactrum group</taxon>
        <taxon>Brucella</taxon>
    </lineage>
</organism>
<keyword evidence="3" id="KW-1185">Reference proteome</keyword>
<dbReference type="Proteomes" id="UP000646478">
    <property type="component" value="Unassembled WGS sequence"/>
</dbReference>
<reference evidence="2" key="2">
    <citation type="submission" date="2020-09" db="EMBL/GenBank/DDBJ databases">
        <authorList>
            <person name="Sun Q."/>
            <person name="Zhou Y."/>
        </authorList>
    </citation>
    <scope>NUCLEOTIDE SEQUENCE</scope>
    <source>
        <strain evidence="2">CGMCC 1.15082</strain>
    </source>
</reference>
<evidence type="ECO:0000256" key="1">
    <source>
        <dbReference type="SAM" id="Phobius"/>
    </source>
</evidence>
<dbReference type="Pfam" id="PF14110">
    <property type="entry name" value="DUF4282"/>
    <property type="match status" value="1"/>
</dbReference>
<evidence type="ECO:0008006" key="4">
    <source>
        <dbReference type="Google" id="ProtNLM"/>
    </source>
</evidence>
<accession>A0A916SNA5</accession>
<keyword evidence="1" id="KW-0472">Membrane</keyword>
<keyword evidence="1" id="KW-1133">Transmembrane helix</keyword>
<gene>
    <name evidence="2" type="ORF">GCM10011491_40810</name>
</gene>
<evidence type="ECO:0000313" key="3">
    <source>
        <dbReference type="Proteomes" id="UP000646478"/>
    </source>
</evidence>
<name>A0A916SNA5_9HYPH</name>
<dbReference type="EMBL" id="BMHH01000025">
    <property type="protein sequence ID" value="GGB08610.1"/>
    <property type="molecule type" value="Genomic_DNA"/>
</dbReference>
<keyword evidence="1" id="KW-0812">Transmembrane</keyword>
<comment type="caution">
    <text evidence="2">The sequence shown here is derived from an EMBL/GenBank/DDBJ whole genome shotgun (WGS) entry which is preliminary data.</text>
</comment>
<evidence type="ECO:0000313" key="2">
    <source>
        <dbReference type="EMBL" id="GGB08610.1"/>
    </source>
</evidence>
<dbReference type="RefSeq" id="WP_188826040.1">
    <property type="nucleotide sequence ID" value="NZ_BMHH01000025.1"/>
</dbReference>
<protein>
    <recommendedName>
        <fullName evidence="4">DUF4282 domain-containing protein</fullName>
    </recommendedName>
</protein>
<proteinExistence type="predicted"/>
<dbReference type="AlphaFoldDB" id="A0A916SNA5"/>